<evidence type="ECO:0000313" key="1">
    <source>
        <dbReference type="EMBL" id="KAJ9579792.1"/>
    </source>
</evidence>
<reference evidence="1" key="2">
    <citation type="submission" date="2023-05" db="EMBL/GenBank/DDBJ databases">
        <authorList>
            <person name="Fouks B."/>
        </authorList>
    </citation>
    <scope>NUCLEOTIDE SEQUENCE</scope>
    <source>
        <strain evidence="1">Stay&amp;Tobe</strain>
        <tissue evidence="1">Testes</tissue>
    </source>
</reference>
<keyword evidence="2" id="KW-1185">Reference proteome</keyword>
<accession>A0AAD8E7S4</accession>
<proteinExistence type="predicted"/>
<comment type="caution">
    <text evidence="1">The sequence shown here is derived from an EMBL/GenBank/DDBJ whole genome shotgun (WGS) entry which is preliminary data.</text>
</comment>
<feature type="non-terminal residue" evidence="1">
    <location>
        <position position="1"/>
    </location>
</feature>
<dbReference type="Proteomes" id="UP001233999">
    <property type="component" value="Unassembled WGS sequence"/>
</dbReference>
<protein>
    <submittedName>
        <fullName evidence="1">Uncharacterized protein</fullName>
    </submittedName>
</protein>
<name>A0AAD8E7S4_DIPPU</name>
<reference evidence="1" key="1">
    <citation type="journal article" date="2023" name="IScience">
        <title>Live-bearing cockroach genome reveals convergent evolutionary mechanisms linked to viviparity in insects and beyond.</title>
        <authorList>
            <person name="Fouks B."/>
            <person name="Harrison M.C."/>
            <person name="Mikhailova A.A."/>
            <person name="Marchal E."/>
            <person name="English S."/>
            <person name="Carruthers M."/>
            <person name="Jennings E.C."/>
            <person name="Chiamaka E.L."/>
            <person name="Frigard R.A."/>
            <person name="Pippel M."/>
            <person name="Attardo G.M."/>
            <person name="Benoit J.B."/>
            <person name="Bornberg-Bauer E."/>
            <person name="Tobe S.S."/>
        </authorList>
    </citation>
    <scope>NUCLEOTIDE SEQUENCE</scope>
    <source>
        <strain evidence="1">Stay&amp;Tobe</strain>
    </source>
</reference>
<dbReference type="EMBL" id="JASPKZ010008376">
    <property type="protein sequence ID" value="KAJ9579792.1"/>
    <property type="molecule type" value="Genomic_DNA"/>
</dbReference>
<evidence type="ECO:0000313" key="2">
    <source>
        <dbReference type="Proteomes" id="UP001233999"/>
    </source>
</evidence>
<sequence>VNLHRKPEVSGLRSCSKLLLELSSPAYIKERTRRPTIQFAIMGRDSQSDEASDDWNED</sequence>
<feature type="non-terminal residue" evidence="1">
    <location>
        <position position="58"/>
    </location>
</feature>
<organism evidence="1 2">
    <name type="scientific">Diploptera punctata</name>
    <name type="common">Pacific beetle cockroach</name>
    <dbReference type="NCBI Taxonomy" id="6984"/>
    <lineage>
        <taxon>Eukaryota</taxon>
        <taxon>Metazoa</taxon>
        <taxon>Ecdysozoa</taxon>
        <taxon>Arthropoda</taxon>
        <taxon>Hexapoda</taxon>
        <taxon>Insecta</taxon>
        <taxon>Pterygota</taxon>
        <taxon>Neoptera</taxon>
        <taxon>Polyneoptera</taxon>
        <taxon>Dictyoptera</taxon>
        <taxon>Blattodea</taxon>
        <taxon>Blaberoidea</taxon>
        <taxon>Blaberidae</taxon>
        <taxon>Diplopterinae</taxon>
        <taxon>Diploptera</taxon>
    </lineage>
</organism>
<gene>
    <name evidence="1" type="ORF">L9F63_004538</name>
</gene>
<dbReference type="AlphaFoldDB" id="A0AAD8E7S4"/>